<reference evidence="2 3" key="2">
    <citation type="submission" date="2020-08" db="EMBL/GenBank/DDBJ databases">
        <title>The Agave Microbiome: Exploring the role of microbial communities in plant adaptations to desert environments.</title>
        <authorList>
            <person name="Partida-Martinez L.P."/>
        </authorList>
    </citation>
    <scope>NUCLEOTIDE SEQUENCE [LARGE SCALE GENOMIC DNA]</scope>
    <source>
        <strain evidence="2 3">AS2.3</strain>
    </source>
</reference>
<sequence length="122" mass="12786">MTLLISAALALAATNAGAPAPARDYPSCDLRAQHALGATPGAAEDGGRAHISQRVNILQADIGNARKARHLTQAQADTLRQRVDRVRLAVAGPAQKQSPLGAKQRAAYERTLDAVATRLCRG</sequence>
<accession>A0A7Y9FRD1</accession>
<name>A0A7Y9FRD1_9SPHN</name>
<dbReference type="AlphaFoldDB" id="A0A7Y9FRD1"/>
<dbReference type="EMBL" id="JACCBY010000008">
    <property type="protein sequence ID" value="NYD92034.1"/>
    <property type="molecule type" value="Genomic_DNA"/>
</dbReference>
<protein>
    <submittedName>
        <fullName evidence="2">Uncharacterized protein</fullName>
    </submittedName>
</protein>
<reference evidence="2 3" key="1">
    <citation type="submission" date="2020-07" db="EMBL/GenBank/DDBJ databases">
        <authorList>
            <person name="Partida-Martinez L."/>
            <person name="Huntemann M."/>
            <person name="Clum A."/>
            <person name="Wang J."/>
            <person name="Palaniappan K."/>
            <person name="Ritter S."/>
            <person name="Chen I.-M."/>
            <person name="Stamatis D."/>
            <person name="Reddy T."/>
            <person name="O'Malley R."/>
            <person name="Daum C."/>
            <person name="Shapiro N."/>
            <person name="Ivanova N."/>
            <person name="Kyrpides N."/>
            <person name="Woyke T."/>
        </authorList>
    </citation>
    <scope>NUCLEOTIDE SEQUENCE [LARGE SCALE GENOMIC DNA]</scope>
    <source>
        <strain evidence="2 3">AS2.3</strain>
    </source>
</reference>
<dbReference type="Proteomes" id="UP000517753">
    <property type="component" value="Unassembled WGS sequence"/>
</dbReference>
<feature type="signal peptide" evidence="1">
    <location>
        <begin position="1"/>
        <end position="18"/>
    </location>
</feature>
<proteinExistence type="predicted"/>
<gene>
    <name evidence="2" type="ORF">HD841_003854</name>
</gene>
<keyword evidence="3" id="KW-1185">Reference proteome</keyword>
<comment type="caution">
    <text evidence="2">The sequence shown here is derived from an EMBL/GenBank/DDBJ whole genome shotgun (WGS) entry which is preliminary data.</text>
</comment>
<feature type="chain" id="PRO_5030804831" evidence="1">
    <location>
        <begin position="19"/>
        <end position="122"/>
    </location>
</feature>
<keyword evidence="1" id="KW-0732">Signal</keyword>
<evidence type="ECO:0000313" key="3">
    <source>
        <dbReference type="Proteomes" id="UP000517753"/>
    </source>
</evidence>
<evidence type="ECO:0000313" key="2">
    <source>
        <dbReference type="EMBL" id="NYD92034.1"/>
    </source>
</evidence>
<organism evidence="2 3">
    <name type="scientific">Sphingomonas melonis</name>
    <dbReference type="NCBI Taxonomy" id="152682"/>
    <lineage>
        <taxon>Bacteria</taxon>
        <taxon>Pseudomonadati</taxon>
        <taxon>Pseudomonadota</taxon>
        <taxon>Alphaproteobacteria</taxon>
        <taxon>Sphingomonadales</taxon>
        <taxon>Sphingomonadaceae</taxon>
        <taxon>Sphingomonas</taxon>
    </lineage>
</organism>
<evidence type="ECO:0000256" key="1">
    <source>
        <dbReference type="SAM" id="SignalP"/>
    </source>
</evidence>